<evidence type="ECO:0000313" key="1">
    <source>
        <dbReference type="EMBL" id="OLQ91738.1"/>
    </source>
</evidence>
<evidence type="ECO:0000313" key="3">
    <source>
        <dbReference type="Proteomes" id="UP000186039"/>
    </source>
</evidence>
<reference evidence="3 4" key="1">
    <citation type="submission" date="2016-09" db="EMBL/GenBank/DDBJ databases">
        <title>Genomic Taxonomy of the Vibrionaceae.</title>
        <authorList>
            <person name="Gonzalez-Castillo A."/>
            <person name="Gomez-Gil B."/>
            <person name="Enciso-Ibarra K."/>
        </authorList>
    </citation>
    <scope>NUCLEOTIDE SEQUENCE [LARGE SCALE GENOMIC DNA]</scope>
    <source>
        <strain evidence="2 3">CAIM 1902</strain>
        <strain evidence="1 4">CAIM 703</strain>
    </source>
</reference>
<dbReference type="Proteomes" id="UP000186313">
    <property type="component" value="Unassembled WGS sequence"/>
</dbReference>
<accession>A0A1Q9HM41</accession>
<dbReference type="EMBL" id="MJMJ01000007">
    <property type="protein sequence ID" value="OLQ91738.1"/>
    <property type="molecule type" value="Genomic_DNA"/>
</dbReference>
<keyword evidence="3" id="KW-1185">Reference proteome</keyword>
<dbReference type="Proteomes" id="UP000186039">
    <property type="component" value="Unassembled WGS sequence"/>
</dbReference>
<protein>
    <submittedName>
        <fullName evidence="1">Uncharacterized protein</fullName>
    </submittedName>
</protein>
<evidence type="ECO:0000313" key="2">
    <source>
        <dbReference type="EMBL" id="OLQ94747.1"/>
    </source>
</evidence>
<dbReference type="AlphaFoldDB" id="A0A1Q9HM41"/>
<gene>
    <name evidence="2" type="ORF">BIY20_00200</name>
    <name evidence="1" type="ORF">BIY22_17435</name>
</gene>
<name>A0A1Q9HM41_9VIBR</name>
<proteinExistence type="predicted"/>
<comment type="caution">
    <text evidence="1">The sequence shown here is derived from an EMBL/GenBank/DDBJ whole genome shotgun (WGS) entry which is preliminary data.</text>
</comment>
<dbReference type="EMBL" id="MJMH01000111">
    <property type="protein sequence ID" value="OLQ94747.1"/>
    <property type="molecule type" value="Genomic_DNA"/>
</dbReference>
<organism evidence="1 4">
    <name type="scientific">Vibrio panuliri</name>
    <dbReference type="NCBI Taxonomy" id="1381081"/>
    <lineage>
        <taxon>Bacteria</taxon>
        <taxon>Pseudomonadati</taxon>
        <taxon>Pseudomonadota</taxon>
        <taxon>Gammaproteobacteria</taxon>
        <taxon>Vibrionales</taxon>
        <taxon>Vibrionaceae</taxon>
        <taxon>Vibrio</taxon>
    </lineage>
</organism>
<sequence length="63" mass="7290">MVVSPIDFPMFPVSDVSENQVVLSKLLLLTAPIWKPLEKKCVFFQKKTFDGISVTKWIKTEKY</sequence>
<evidence type="ECO:0000313" key="4">
    <source>
        <dbReference type="Proteomes" id="UP000186313"/>
    </source>
</evidence>